<dbReference type="InterPro" id="IPR036236">
    <property type="entry name" value="Znf_C2H2_sf"/>
</dbReference>
<keyword evidence="6 11" id="KW-0862">Zinc</keyword>
<dbReference type="Proteomes" id="UP000221080">
    <property type="component" value="Chromosome 28"/>
</dbReference>
<dbReference type="GeneID" id="100304919"/>
<evidence type="ECO:0000256" key="3">
    <source>
        <dbReference type="ARBA" id="ARBA00022723"/>
    </source>
</evidence>
<feature type="zinc finger region" description="C3H1-type" evidence="11">
    <location>
        <begin position="51"/>
        <end position="79"/>
    </location>
</feature>
<dbReference type="RefSeq" id="XP_017315814.1">
    <property type="nucleotide sequence ID" value="XM_017460325.3"/>
</dbReference>
<dbReference type="Pfam" id="PF06220">
    <property type="entry name" value="zf-U1"/>
    <property type="match status" value="1"/>
</dbReference>
<evidence type="ECO:0000259" key="12">
    <source>
        <dbReference type="PROSITE" id="PS50103"/>
    </source>
</evidence>
<evidence type="ECO:0000256" key="2">
    <source>
        <dbReference type="ARBA" id="ARBA00022664"/>
    </source>
</evidence>
<dbReference type="AlphaFoldDB" id="A0A2D0QBZ7"/>
<keyword evidence="5 11" id="KW-0863">Zinc-finger</keyword>
<dbReference type="InterPro" id="IPR036855">
    <property type="entry name" value="Znf_CCCH_sf"/>
</dbReference>
<feature type="domain" description="C3H1-type" evidence="12">
    <location>
        <begin position="51"/>
        <end position="79"/>
    </location>
</feature>
<sequence length="173" mass="20212">MGKRYHCDYCARSFQDTLHNRKKHLNGVQHHRAKKAWFDNFRDAAAILQDERAKQGCRKFLQTGQCVFGPSCRYSHMSEQDIKDLEQHIHEERQLKVDLDQEEASAKPSLEEWLCRREKRAAPSSGRYFKSLRNINSITPGLWMYSVWISQEIVYTTLGHSTSSRHTTGIKSL</sequence>
<dbReference type="InterPro" id="IPR041367">
    <property type="entry name" value="Znf-CCCH_4"/>
</dbReference>
<keyword evidence="7" id="KW-0508">mRNA splicing</keyword>
<dbReference type="Gene3D" id="3.30.160.60">
    <property type="entry name" value="Classic Zinc Finger"/>
    <property type="match status" value="1"/>
</dbReference>
<dbReference type="PROSITE" id="PS50103">
    <property type="entry name" value="ZF_C3H1"/>
    <property type="match status" value="1"/>
</dbReference>
<accession>A0A2D0QBZ7</accession>
<reference evidence="14" key="2">
    <citation type="submission" date="2025-08" db="UniProtKB">
        <authorList>
            <consortium name="RefSeq"/>
        </authorList>
    </citation>
    <scope>IDENTIFICATION</scope>
    <source>
        <tissue evidence="14">Blood</tissue>
    </source>
</reference>
<dbReference type="SUPFAM" id="SSF57667">
    <property type="entry name" value="beta-beta-alpha zinc fingers"/>
    <property type="match status" value="1"/>
</dbReference>
<protein>
    <recommendedName>
        <fullName evidence="9">Zinc finger matrin-type protein 5</fullName>
    </recommendedName>
    <alternativeName>
        <fullName evidence="10">U11/U12 small nuclear ribonucleoprotein 20 kDa protein</fullName>
    </alternativeName>
</protein>
<gene>
    <name evidence="14" type="primary">zmat5</name>
</gene>
<evidence type="ECO:0000256" key="8">
    <source>
        <dbReference type="ARBA" id="ARBA00023242"/>
    </source>
</evidence>
<organism evidence="13 14">
    <name type="scientific">Ictalurus punctatus</name>
    <name type="common">Channel catfish</name>
    <name type="synonym">Silurus punctatus</name>
    <dbReference type="NCBI Taxonomy" id="7998"/>
    <lineage>
        <taxon>Eukaryota</taxon>
        <taxon>Metazoa</taxon>
        <taxon>Chordata</taxon>
        <taxon>Craniata</taxon>
        <taxon>Vertebrata</taxon>
        <taxon>Euteleostomi</taxon>
        <taxon>Actinopterygii</taxon>
        <taxon>Neopterygii</taxon>
        <taxon>Teleostei</taxon>
        <taxon>Ostariophysi</taxon>
        <taxon>Siluriformes</taxon>
        <taxon>Ictaluridae</taxon>
        <taxon>Ictalurus</taxon>
    </lineage>
</organism>
<keyword evidence="13" id="KW-1185">Reference proteome</keyword>
<dbReference type="Pfam" id="PF18044">
    <property type="entry name" value="zf-CCCH_4"/>
    <property type="match status" value="1"/>
</dbReference>
<evidence type="ECO:0000313" key="13">
    <source>
        <dbReference type="Proteomes" id="UP000221080"/>
    </source>
</evidence>
<evidence type="ECO:0000256" key="10">
    <source>
        <dbReference type="ARBA" id="ARBA00076547"/>
    </source>
</evidence>
<dbReference type="PANTHER" id="PTHR16465">
    <property type="entry name" value="NUCLEASE-RELATED"/>
    <property type="match status" value="1"/>
</dbReference>
<name>A0A2D0QBZ7_ICTPU</name>
<keyword evidence="2" id="KW-0507">mRNA processing</keyword>
<dbReference type="GO" id="GO:0008270">
    <property type="term" value="F:zinc ion binding"/>
    <property type="evidence" value="ECO:0007669"/>
    <property type="project" value="UniProtKB-KW"/>
</dbReference>
<evidence type="ECO:0000256" key="11">
    <source>
        <dbReference type="PROSITE-ProRule" id="PRU00723"/>
    </source>
</evidence>
<evidence type="ECO:0000256" key="1">
    <source>
        <dbReference type="ARBA" id="ARBA00004123"/>
    </source>
</evidence>
<dbReference type="PANTHER" id="PTHR16465:SF0">
    <property type="entry name" value="ZINC FINGER MATRIN-TYPE PROTEIN 5"/>
    <property type="match status" value="1"/>
</dbReference>
<dbReference type="InterPro" id="IPR000571">
    <property type="entry name" value="Znf_CCCH"/>
</dbReference>
<evidence type="ECO:0000313" key="14">
    <source>
        <dbReference type="RefSeq" id="XP_017315814.1"/>
    </source>
</evidence>
<reference evidence="13" key="1">
    <citation type="journal article" date="2016" name="Nat. Commun.">
        <title>The channel catfish genome sequence provides insights into the evolution of scale formation in teleosts.</title>
        <authorList>
            <person name="Liu Z."/>
            <person name="Liu S."/>
            <person name="Yao J."/>
            <person name="Bao L."/>
            <person name="Zhang J."/>
            <person name="Li Y."/>
            <person name="Jiang C."/>
            <person name="Sun L."/>
            <person name="Wang R."/>
            <person name="Zhang Y."/>
            <person name="Zhou T."/>
            <person name="Zeng Q."/>
            <person name="Fu Q."/>
            <person name="Gao S."/>
            <person name="Li N."/>
            <person name="Koren S."/>
            <person name="Jiang Y."/>
            <person name="Zimin A."/>
            <person name="Xu P."/>
            <person name="Phillippy A.M."/>
            <person name="Geng X."/>
            <person name="Song L."/>
            <person name="Sun F."/>
            <person name="Li C."/>
            <person name="Wang X."/>
            <person name="Chen A."/>
            <person name="Jin Y."/>
            <person name="Yuan Z."/>
            <person name="Yang Y."/>
            <person name="Tan S."/>
            <person name="Peatman E."/>
            <person name="Lu J."/>
            <person name="Qin Z."/>
            <person name="Dunham R."/>
            <person name="Li Z."/>
            <person name="Sonstegard T."/>
            <person name="Feng J."/>
            <person name="Danzmann R.G."/>
            <person name="Schroeder S."/>
            <person name="Scheffler B."/>
            <person name="Duke M.V."/>
            <person name="Ballard L."/>
            <person name="Kucuktas H."/>
            <person name="Kaltenboeck L."/>
            <person name="Liu H."/>
            <person name="Armbruster J."/>
            <person name="Xie Y."/>
            <person name="Kirby M.L."/>
            <person name="Tian Y."/>
            <person name="Flanagan M.E."/>
            <person name="Mu W."/>
            <person name="Waldbieser G.C."/>
        </authorList>
    </citation>
    <scope>NUCLEOTIDE SEQUENCE [LARGE SCALE GENOMIC DNA]</scope>
    <source>
        <strain evidence="13">SDA103</strain>
    </source>
</reference>
<evidence type="ECO:0000256" key="6">
    <source>
        <dbReference type="ARBA" id="ARBA00022833"/>
    </source>
</evidence>
<dbReference type="GO" id="GO:0008380">
    <property type="term" value="P:RNA splicing"/>
    <property type="evidence" value="ECO:0007669"/>
    <property type="project" value="UniProtKB-KW"/>
</dbReference>
<evidence type="ECO:0000256" key="9">
    <source>
        <dbReference type="ARBA" id="ARBA00067764"/>
    </source>
</evidence>
<dbReference type="GO" id="GO:0006397">
    <property type="term" value="P:mRNA processing"/>
    <property type="evidence" value="ECO:0007669"/>
    <property type="project" value="UniProtKB-KW"/>
</dbReference>
<dbReference type="OrthoDB" id="2417221at2759"/>
<keyword evidence="3 11" id="KW-0479">Metal-binding</keyword>
<comment type="subcellular location">
    <subcellularLocation>
        <location evidence="1">Nucleus</location>
    </subcellularLocation>
</comment>
<dbReference type="SMART" id="SM00356">
    <property type="entry name" value="ZnF_C3H1"/>
    <property type="match status" value="1"/>
</dbReference>
<dbReference type="InterPro" id="IPR013085">
    <property type="entry name" value="U1-CZ_Znf_C2H2"/>
</dbReference>
<dbReference type="GO" id="GO:0005689">
    <property type="term" value="C:U12-type spliceosomal complex"/>
    <property type="evidence" value="ECO:0007669"/>
    <property type="project" value="TreeGrafter"/>
</dbReference>
<evidence type="ECO:0000256" key="5">
    <source>
        <dbReference type="ARBA" id="ARBA00022771"/>
    </source>
</evidence>
<evidence type="ECO:0000256" key="7">
    <source>
        <dbReference type="ARBA" id="ARBA00023187"/>
    </source>
</evidence>
<keyword evidence="4" id="KW-0747">Spliceosome</keyword>
<dbReference type="FunFam" id="3.30.160.60:FF:000741">
    <property type="entry name" value="Zinc finger matrin-type protein 5"/>
    <property type="match status" value="1"/>
</dbReference>
<proteinExistence type="predicted"/>
<keyword evidence="8" id="KW-0539">Nucleus</keyword>
<evidence type="ECO:0000256" key="4">
    <source>
        <dbReference type="ARBA" id="ARBA00022728"/>
    </source>
</evidence>
<dbReference type="SUPFAM" id="SSF90229">
    <property type="entry name" value="CCCH zinc finger"/>
    <property type="match status" value="1"/>
</dbReference>
<dbReference type="CTD" id="55954"/>